<keyword evidence="3" id="KW-1185">Reference proteome</keyword>
<dbReference type="AlphaFoldDB" id="A0A2I0QYH5"/>
<feature type="domain" description="Beta-lactamase-related" evidence="1">
    <location>
        <begin position="49"/>
        <end position="344"/>
    </location>
</feature>
<evidence type="ECO:0000313" key="2">
    <source>
        <dbReference type="EMBL" id="PKR79382.1"/>
    </source>
</evidence>
<dbReference type="InterPro" id="IPR012338">
    <property type="entry name" value="Beta-lactam/transpept-like"/>
</dbReference>
<name>A0A2I0QYH5_9BACI</name>
<organism evidence="2 3">
    <name type="scientific">Halalkalibacillus sediminis</name>
    <dbReference type="NCBI Taxonomy" id="2018042"/>
    <lineage>
        <taxon>Bacteria</taxon>
        <taxon>Bacillati</taxon>
        <taxon>Bacillota</taxon>
        <taxon>Bacilli</taxon>
        <taxon>Bacillales</taxon>
        <taxon>Bacillaceae</taxon>
        <taxon>Halalkalibacillus</taxon>
    </lineage>
</organism>
<gene>
    <name evidence="2" type="ORF">CEY16_03170</name>
</gene>
<protein>
    <recommendedName>
        <fullName evidence="1">Beta-lactamase-related domain-containing protein</fullName>
    </recommendedName>
</protein>
<dbReference type="SUPFAM" id="SSF56601">
    <property type="entry name" value="beta-lactamase/transpeptidase-like"/>
    <property type="match status" value="1"/>
</dbReference>
<dbReference type="EMBL" id="PJNH01000001">
    <property type="protein sequence ID" value="PKR79382.1"/>
    <property type="molecule type" value="Genomic_DNA"/>
</dbReference>
<evidence type="ECO:0000313" key="3">
    <source>
        <dbReference type="Proteomes" id="UP000243524"/>
    </source>
</evidence>
<sequence>MWKLMDTKKCDKIFNQAIKSKQVHEFVLFVENSNGDFSYKNEYGDKSIDSPLLMASITKMFTTTCILILLEQDKLSLDDKVSRFVDKKKLSELHMYNGQEYSFDLTISSLLFQTSGLPDIFEERKDSLKKRVLQEDFNINFDEIIKLTKQLKPHFAPDAIKRAYYADVNFEILGEIIETITASSLEDAFQSFIFKPLGLEKTYLPQNEHDFIPSIYYKERYISRPKFIKSSRASGGGISTARELMIFLKAFFRGKFFKKEVFHQLNKYKKLQTSMYPIQYGGGYMRIPLNGLSTVFVGKGELVGHSGSTGSFAFYYPHKDLFLVGDVNQFANPALPIRLAMRIALSIK</sequence>
<dbReference type="InterPro" id="IPR001466">
    <property type="entry name" value="Beta-lactam-related"/>
</dbReference>
<dbReference type="Gene3D" id="3.40.710.10">
    <property type="entry name" value="DD-peptidase/beta-lactamase superfamily"/>
    <property type="match status" value="1"/>
</dbReference>
<dbReference type="OrthoDB" id="9803467at2"/>
<reference evidence="2 3" key="1">
    <citation type="submission" date="2017-06" db="EMBL/GenBank/DDBJ databases">
        <title>the draft geome sequence of Illustriluteabacillus marina B3227.</title>
        <authorList>
            <person name="He R.-H."/>
            <person name="Du Z.-J."/>
        </authorList>
    </citation>
    <scope>NUCLEOTIDE SEQUENCE [LARGE SCALE GENOMIC DNA]</scope>
    <source>
        <strain evidence="2 3">B3227</strain>
    </source>
</reference>
<proteinExistence type="predicted"/>
<dbReference type="PANTHER" id="PTHR43283">
    <property type="entry name" value="BETA-LACTAMASE-RELATED"/>
    <property type="match status" value="1"/>
</dbReference>
<evidence type="ECO:0000259" key="1">
    <source>
        <dbReference type="Pfam" id="PF00144"/>
    </source>
</evidence>
<comment type="caution">
    <text evidence="2">The sequence shown here is derived from an EMBL/GenBank/DDBJ whole genome shotgun (WGS) entry which is preliminary data.</text>
</comment>
<dbReference type="InterPro" id="IPR050789">
    <property type="entry name" value="Diverse_Enzym_Activities"/>
</dbReference>
<dbReference type="Pfam" id="PF00144">
    <property type="entry name" value="Beta-lactamase"/>
    <property type="match status" value="1"/>
</dbReference>
<dbReference type="Proteomes" id="UP000243524">
    <property type="component" value="Unassembled WGS sequence"/>
</dbReference>
<accession>A0A2I0QYH5</accession>